<reference evidence="2 3" key="1">
    <citation type="submission" date="2018-07" db="EMBL/GenBank/DDBJ databases">
        <title>Dyella solisilvae sp. nov., isolated from the pine and broad-leaved mixed forest soil.</title>
        <authorList>
            <person name="Gao Z."/>
            <person name="Qiu L."/>
        </authorList>
    </citation>
    <scope>NUCLEOTIDE SEQUENCE [LARGE SCALE GENOMIC DNA]</scope>
    <source>
        <strain evidence="2 3">DHG54</strain>
    </source>
</reference>
<keyword evidence="3" id="KW-1185">Reference proteome</keyword>
<keyword evidence="1" id="KW-0732">Signal</keyword>
<evidence type="ECO:0000313" key="3">
    <source>
        <dbReference type="Proteomes" id="UP000254711"/>
    </source>
</evidence>
<protein>
    <submittedName>
        <fullName evidence="2">Uncharacterized protein</fullName>
    </submittedName>
</protein>
<gene>
    <name evidence="2" type="ORF">DVT68_12505</name>
</gene>
<comment type="caution">
    <text evidence="2">The sequence shown here is derived from an EMBL/GenBank/DDBJ whole genome shotgun (WGS) entry which is preliminary data.</text>
</comment>
<sequence length="322" mass="34753">MQGVSVHGFRVVLFSLALSIGGLAQAAQPAVHASGSKVTLDFVASPYADFLFYLLHRDITAFPQLKSAAPLQDVAPLTSGALLPGYVFASNAKSYNDLYRVAYSYENSAALVRALKQGQSHYAAFETFWRNQISPKEQATIDAWRAQQAQGDVMERLEKLARMPFPYGSLRVAVIGLGPLGHSIQNPPTLFATLDGASLPSVVGYEGTRMMLDAKGGNWRQGANAARAIRLVTAHGGSDYDLEEAVCLLMQTKLTQAYGARPSRDDSALANTPRLELLRAMERDWAQYEGASSLNVADFAVGEAIKTFGGEPVAELNGVRPK</sequence>
<feature type="signal peptide" evidence="1">
    <location>
        <begin position="1"/>
        <end position="26"/>
    </location>
</feature>
<name>A0A370K5I6_9GAMM</name>
<evidence type="ECO:0000313" key="2">
    <source>
        <dbReference type="EMBL" id="RDI97915.1"/>
    </source>
</evidence>
<dbReference type="OrthoDB" id="5939244at2"/>
<accession>A0A370K5I6</accession>
<dbReference type="AlphaFoldDB" id="A0A370K5I6"/>
<dbReference type="Proteomes" id="UP000254711">
    <property type="component" value="Unassembled WGS sequence"/>
</dbReference>
<evidence type="ECO:0000256" key="1">
    <source>
        <dbReference type="SAM" id="SignalP"/>
    </source>
</evidence>
<proteinExistence type="predicted"/>
<feature type="chain" id="PRO_5016736794" evidence="1">
    <location>
        <begin position="27"/>
        <end position="322"/>
    </location>
</feature>
<dbReference type="EMBL" id="QQSY01000003">
    <property type="protein sequence ID" value="RDI97915.1"/>
    <property type="molecule type" value="Genomic_DNA"/>
</dbReference>
<dbReference type="RefSeq" id="WP_114825432.1">
    <property type="nucleotide sequence ID" value="NZ_QQSY01000003.1"/>
</dbReference>
<organism evidence="2 3">
    <name type="scientific">Dyella solisilvae</name>
    <dbReference type="NCBI Taxonomy" id="1920168"/>
    <lineage>
        <taxon>Bacteria</taxon>
        <taxon>Pseudomonadati</taxon>
        <taxon>Pseudomonadota</taxon>
        <taxon>Gammaproteobacteria</taxon>
        <taxon>Lysobacterales</taxon>
        <taxon>Rhodanobacteraceae</taxon>
        <taxon>Dyella</taxon>
    </lineage>
</organism>